<evidence type="ECO:0000256" key="2">
    <source>
        <dbReference type="ARBA" id="ARBA00023082"/>
    </source>
</evidence>
<dbReference type="SUPFAM" id="SSF88659">
    <property type="entry name" value="Sigma3 and sigma4 domains of RNA polymerase sigma factors"/>
    <property type="match status" value="2"/>
</dbReference>
<evidence type="ECO:0000313" key="8">
    <source>
        <dbReference type="Proteomes" id="UP001432014"/>
    </source>
</evidence>
<dbReference type="InterPro" id="IPR000943">
    <property type="entry name" value="RNA_pol_sigma70"/>
</dbReference>
<evidence type="ECO:0000256" key="4">
    <source>
        <dbReference type="ARBA" id="ARBA00023163"/>
    </source>
</evidence>
<dbReference type="PROSITE" id="PS00715">
    <property type="entry name" value="SIGMA70_1"/>
    <property type="match status" value="1"/>
</dbReference>
<evidence type="ECO:0000256" key="1">
    <source>
        <dbReference type="ARBA" id="ARBA00023015"/>
    </source>
</evidence>
<keyword evidence="4" id="KW-0804">Transcription</keyword>
<dbReference type="SUPFAM" id="SSF88946">
    <property type="entry name" value="Sigma2 domain of RNA polymerase sigma factors"/>
    <property type="match status" value="1"/>
</dbReference>
<evidence type="ECO:0000259" key="6">
    <source>
        <dbReference type="PROSITE" id="PS00715"/>
    </source>
</evidence>
<dbReference type="Pfam" id="PF04539">
    <property type="entry name" value="Sigma70_r3"/>
    <property type="match status" value="1"/>
</dbReference>
<organism evidence="7 8">
    <name type="scientific">Kitasatospora herbaricolor</name>
    <dbReference type="NCBI Taxonomy" id="68217"/>
    <lineage>
        <taxon>Bacteria</taxon>
        <taxon>Bacillati</taxon>
        <taxon>Actinomycetota</taxon>
        <taxon>Actinomycetes</taxon>
        <taxon>Kitasatosporales</taxon>
        <taxon>Streptomycetaceae</taxon>
        <taxon>Kitasatospora</taxon>
    </lineage>
</organism>
<gene>
    <name evidence="7" type="ORF">OG469_34950</name>
</gene>
<dbReference type="NCBIfam" id="TIGR02980">
    <property type="entry name" value="SigBFG"/>
    <property type="match status" value="1"/>
</dbReference>
<dbReference type="PRINTS" id="PR00046">
    <property type="entry name" value="SIGMA70FCT"/>
</dbReference>
<protein>
    <submittedName>
        <fullName evidence="7">SigB/SigF/SigG family RNA polymerase sigma factor</fullName>
    </submittedName>
</protein>
<keyword evidence="1" id="KW-0805">Transcription regulation</keyword>
<dbReference type="InterPro" id="IPR007624">
    <property type="entry name" value="RNA_pol_sigma70_r3"/>
</dbReference>
<dbReference type="Gene3D" id="1.10.10.10">
    <property type="entry name" value="Winged helix-like DNA-binding domain superfamily/Winged helix DNA-binding domain"/>
    <property type="match status" value="2"/>
</dbReference>
<dbReference type="RefSeq" id="WP_329493684.1">
    <property type="nucleotide sequence ID" value="NZ_CP108460.1"/>
</dbReference>
<dbReference type="CDD" id="cd06171">
    <property type="entry name" value="Sigma70_r4"/>
    <property type="match status" value="1"/>
</dbReference>
<dbReference type="EMBL" id="CP108482">
    <property type="protein sequence ID" value="WUS60237.1"/>
    <property type="molecule type" value="Genomic_DNA"/>
</dbReference>
<reference evidence="7 8" key="1">
    <citation type="submission" date="2022-10" db="EMBL/GenBank/DDBJ databases">
        <title>The complete genomes of actinobacterial strains from the NBC collection.</title>
        <authorList>
            <person name="Joergensen T.S."/>
            <person name="Alvarez Arevalo M."/>
            <person name="Sterndorff E.B."/>
            <person name="Faurdal D."/>
            <person name="Vuksanovic O."/>
            <person name="Mourched A.-S."/>
            <person name="Charusanti P."/>
            <person name="Shaw S."/>
            <person name="Blin K."/>
            <person name="Weber T."/>
        </authorList>
    </citation>
    <scope>NUCLEOTIDE SEQUENCE [LARGE SCALE GENOMIC DNA]</scope>
    <source>
        <strain evidence="7 8">NBC_01247</strain>
    </source>
</reference>
<dbReference type="PANTHER" id="PTHR30385:SF4">
    <property type="entry name" value="RNA POLYMERASE SIGMA-E FACTOR"/>
    <property type="match status" value="1"/>
</dbReference>
<dbReference type="InterPro" id="IPR014322">
    <property type="entry name" value="RNA_pol_sigma-B/F/G"/>
</dbReference>
<dbReference type="Pfam" id="PF04542">
    <property type="entry name" value="Sigma70_r2"/>
    <property type="match status" value="1"/>
</dbReference>
<dbReference type="InterPro" id="IPR013325">
    <property type="entry name" value="RNA_pol_sigma_r2"/>
</dbReference>
<keyword evidence="2" id="KW-0731">Sigma factor</keyword>
<dbReference type="InterPro" id="IPR036388">
    <property type="entry name" value="WH-like_DNA-bd_sf"/>
</dbReference>
<dbReference type="PANTHER" id="PTHR30385">
    <property type="entry name" value="SIGMA FACTOR F FLAGELLAR"/>
    <property type="match status" value="1"/>
</dbReference>
<keyword evidence="3" id="KW-0238">DNA-binding</keyword>
<accession>A0ABZ1WHN0</accession>
<dbReference type="InterPro" id="IPR007630">
    <property type="entry name" value="RNA_pol_sigma70_r4"/>
</dbReference>
<feature type="domain" description="RNA polymerase sigma-70" evidence="6">
    <location>
        <begin position="104"/>
        <end position="117"/>
    </location>
</feature>
<dbReference type="NCBIfam" id="TIGR02937">
    <property type="entry name" value="sigma70-ECF"/>
    <property type="match status" value="1"/>
</dbReference>
<evidence type="ECO:0000256" key="3">
    <source>
        <dbReference type="ARBA" id="ARBA00023125"/>
    </source>
</evidence>
<feature type="compositionally biased region" description="Low complexity" evidence="5">
    <location>
        <begin position="19"/>
        <end position="28"/>
    </location>
</feature>
<dbReference type="Gene3D" id="1.20.120.1810">
    <property type="match status" value="1"/>
</dbReference>
<keyword evidence="8" id="KW-1185">Reference proteome</keyword>
<dbReference type="InterPro" id="IPR013324">
    <property type="entry name" value="RNA_pol_sigma_r3/r4-like"/>
</dbReference>
<dbReference type="Pfam" id="PF04545">
    <property type="entry name" value="Sigma70_r4"/>
    <property type="match status" value="1"/>
</dbReference>
<proteinExistence type="predicted"/>
<sequence>MPALRDVTPLPGGGPAAPSPGRSAGGPAVLPEPSFAAVRPGEDLGAVGPADARALSKELFVRLGRLEQGTSEYSYVRGTLVELNLTLVRFAAARYRGRGEPMEDIVQAGTVGLIKAIDGFDLAAGVEFPTFALPTIRGELKRFFRDTGWMVHVPRRLQELRLALAKAGDVLEQRSDRTPTVAELAAYLDLPEREIVEGQKASNAHCPRSLDAPADGDDGSATLADRFAVEEKGFEATVHLESLKPLVAALPERDRTVLALRFGAELTQAQIGERLGLSQMHVSRILIRILGHLRAGLLAED</sequence>
<feature type="region of interest" description="Disordered" evidence="5">
    <location>
        <begin position="1"/>
        <end position="32"/>
    </location>
</feature>
<name>A0ABZ1WHN0_9ACTN</name>
<evidence type="ECO:0000256" key="5">
    <source>
        <dbReference type="SAM" id="MobiDB-lite"/>
    </source>
</evidence>
<dbReference type="Proteomes" id="UP001432014">
    <property type="component" value="Chromosome"/>
</dbReference>
<evidence type="ECO:0000313" key="7">
    <source>
        <dbReference type="EMBL" id="WUS60237.1"/>
    </source>
</evidence>
<dbReference type="InterPro" id="IPR007627">
    <property type="entry name" value="RNA_pol_sigma70_r2"/>
</dbReference>
<dbReference type="InterPro" id="IPR014284">
    <property type="entry name" value="RNA_pol_sigma-70_dom"/>
</dbReference>